<protein>
    <submittedName>
        <fullName evidence="2">Translation factor (SUA5)</fullName>
    </submittedName>
</protein>
<accession>A0A0E2Q0G4</accession>
<comment type="caution">
    <text evidence="2">The sequence shown here is derived from an EMBL/GenBank/DDBJ whole genome shotgun (WGS) entry which is preliminary data.</text>
</comment>
<dbReference type="GeneID" id="66898992"/>
<evidence type="ECO:0000313" key="2">
    <source>
        <dbReference type="EMBL" id="ETW89062.1"/>
    </source>
</evidence>
<sequence length="261" mass="29210">MTKHVQWDGNLNQEGFEILKGEGGCIVTPTKVGYIIMTSDKAGLERKFEAKERNRNKPGVVLCGSMDELRALAQLTPEIDAFYQKHWDEDILLGCILPWREDAYAKLQAFGDGREELMTDARGTSCFVIKFGKPGEQIAKEMWEKEGKMVYASSANPSGKGNRGKVEGIGERIENAVDLVIEADEYVASIQPDKTVETRYEQGVMVSMVDAGGKLIPEQGEGSRSVEPCPVVIRKGLDIDKIMMNLSDHFNSWNYRQGEYY</sequence>
<dbReference type="PATRIC" id="fig|1433289.7.peg.1392"/>
<dbReference type="EMBL" id="AZJT01000054">
    <property type="protein sequence ID" value="ETW89062.1"/>
    <property type="molecule type" value="Genomic_DNA"/>
</dbReference>
<dbReference type="Proteomes" id="UP000024559">
    <property type="component" value="Chromosome"/>
</dbReference>
<dbReference type="Gene3D" id="3.90.870.10">
    <property type="entry name" value="DHBP synthase"/>
    <property type="match status" value="1"/>
</dbReference>
<dbReference type="SUPFAM" id="SSF55821">
    <property type="entry name" value="YrdC/RibB"/>
    <property type="match status" value="1"/>
</dbReference>
<feature type="domain" description="YrdC-like" evidence="1">
    <location>
        <begin position="9"/>
        <end position="214"/>
    </location>
</feature>
<organism evidence="2 3">
    <name type="scientific">Streptococcus thermophilus M17PTZA496</name>
    <dbReference type="NCBI Taxonomy" id="1433289"/>
    <lineage>
        <taxon>Bacteria</taxon>
        <taxon>Bacillati</taxon>
        <taxon>Bacillota</taxon>
        <taxon>Bacilli</taxon>
        <taxon>Lactobacillales</taxon>
        <taxon>Streptococcaceae</taxon>
        <taxon>Streptococcus</taxon>
    </lineage>
</organism>
<evidence type="ECO:0000259" key="1">
    <source>
        <dbReference type="PROSITE" id="PS51163"/>
    </source>
</evidence>
<dbReference type="PROSITE" id="PS51163">
    <property type="entry name" value="YRDC"/>
    <property type="match status" value="1"/>
</dbReference>
<dbReference type="AlphaFoldDB" id="A0A0E2Q0G4"/>
<dbReference type="GO" id="GO:0003725">
    <property type="term" value="F:double-stranded RNA binding"/>
    <property type="evidence" value="ECO:0007669"/>
    <property type="project" value="InterPro"/>
</dbReference>
<dbReference type="InterPro" id="IPR006070">
    <property type="entry name" value="Sua5-like_dom"/>
</dbReference>
<reference evidence="3" key="1">
    <citation type="submission" date="2013-12" db="EMBL/GenBank/DDBJ databases">
        <title>Genome sequences of Streptococcus thermophilus strains MTH17CL396 and M17PTZA496 isolated from Fontina cheese in Valle d'Aosta region (Italy).</title>
        <authorList>
            <person name="Treu L."/>
            <person name="Giacomini A."/>
            <person name="Corich V."/>
            <person name="Vendramin V."/>
            <person name="Bovo B."/>
        </authorList>
    </citation>
    <scope>NUCLEOTIDE SEQUENCE [LARGE SCALE GENOMIC DNA]</scope>
    <source>
        <strain evidence="3">M17PTZA496</strain>
    </source>
</reference>
<gene>
    <name evidence="2" type="ORF">X841_06775</name>
</gene>
<dbReference type="RefSeq" id="WP_002950974.1">
    <property type="nucleotide sequence ID" value="NZ_CM002372.1"/>
</dbReference>
<proteinExistence type="predicted"/>
<dbReference type="Pfam" id="PF01300">
    <property type="entry name" value="Sua5_yciO_yrdC"/>
    <property type="match status" value="1"/>
</dbReference>
<evidence type="ECO:0000313" key="3">
    <source>
        <dbReference type="Proteomes" id="UP000024559"/>
    </source>
</evidence>
<dbReference type="HOGENOM" id="CLU_1068318_0_0_9"/>
<name>A0A0E2Q0G4_STRTR</name>
<dbReference type="InterPro" id="IPR017945">
    <property type="entry name" value="DHBP_synth_RibB-like_a/b_dom"/>
</dbReference>